<keyword evidence="2" id="KW-0081">Bacteriolytic enzyme</keyword>
<evidence type="ECO:0008006" key="5">
    <source>
        <dbReference type="Google" id="ProtNLM"/>
    </source>
</evidence>
<accession>A0ABX8LSZ9</accession>
<name>A0ABX8LSZ9_9GAMM</name>
<dbReference type="InterPro" id="IPR023346">
    <property type="entry name" value="Lysozyme-like_dom_sf"/>
</dbReference>
<organism evidence="3 4">
    <name type="scientific">Photorhabdus akhurstii</name>
    <dbReference type="NCBI Taxonomy" id="171438"/>
    <lineage>
        <taxon>Bacteria</taxon>
        <taxon>Pseudomonadati</taxon>
        <taxon>Pseudomonadota</taxon>
        <taxon>Gammaproteobacteria</taxon>
        <taxon>Enterobacterales</taxon>
        <taxon>Morganellaceae</taxon>
        <taxon>Photorhabdus</taxon>
    </lineage>
</organism>
<dbReference type="Proteomes" id="UP000693715">
    <property type="component" value="Chromosome"/>
</dbReference>
<dbReference type="SUPFAM" id="SSF53955">
    <property type="entry name" value="Lysozyme-like"/>
    <property type="match status" value="1"/>
</dbReference>
<proteinExistence type="predicted"/>
<protein>
    <recommendedName>
        <fullName evidence="5">Lysozyme</fullName>
    </recommendedName>
</protein>
<dbReference type="Gene3D" id="1.10.530.40">
    <property type="match status" value="1"/>
</dbReference>
<evidence type="ECO:0000313" key="4">
    <source>
        <dbReference type="Proteomes" id="UP000693715"/>
    </source>
</evidence>
<reference evidence="3 4" key="1">
    <citation type="submission" date="2017-03" db="EMBL/GenBank/DDBJ databases">
        <title>Genome comparison of Photorhabdus luminescens strain 0813-124 phase variants.</title>
        <authorList>
            <person name="Chien C.-C."/>
            <person name="Chen W.-J."/>
            <person name="Shih M.-C."/>
            <person name="Hsieh F.-C."/>
        </authorList>
    </citation>
    <scope>NUCLEOTIDE SEQUENCE [LARGE SCALE GENOMIC DNA]</scope>
    <source>
        <strain evidence="3 4">0813-124 phase II</strain>
    </source>
</reference>
<keyword evidence="4" id="KW-1185">Reference proteome</keyword>
<evidence type="ECO:0000256" key="2">
    <source>
        <dbReference type="ARBA" id="ARBA00022638"/>
    </source>
</evidence>
<gene>
    <name evidence="3" type="ORF">B0X70_01505</name>
</gene>
<dbReference type="InterPro" id="IPR023347">
    <property type="entry name" value="Lysozyme_dom_sf"/>
</dbReference>
<sequence>MSFQKLKIMVFNSICCQNNENAKTGYDSIDDIWKVWNKSQGKSNQGLINRRAAELKIFNNGVYEKW</sequence>
<evidence type="ECO:0000256" key="1">
    <source>
        <dbReference type="ARBA" id="ARBA00022529"/>
    </source>
</evidence>
<evidence type="ECO:0000313" key="3">
    <source>
        <dbReference type="EMBL" id="QXF31998.1"/>
    </source>
</evidence>
<keyword evidence="1" id="KW-0929">Antimicrobial</keyword>
<dbReference type="EMBL" id="CP020335">
    <property type="protein sequence ID" value="QXF31998.1"/>
    <property type="molecule type" value="Genomic_DNA"/>
</dbReference>